<reference evidence="5 7" key="1">
    <citation type="submission" date="2017-10" db="EMBL/GenBank/DDBJ databases">
        <title>FDA dAtabase for Regulatory Grade micrObial Sequences (FDA-ARGOS): Supporting development and validation of Infectious Disease Dx tests.</title>
        <authorList>
            <person name="Campos J."/>
            <person name="Goldberg B."/>
            <person name="Tallon L.J."/>
            <person name="Sadzewicz L."/>
            <person name="Sengamalay N."/>
            <person name="Ott S."/>
            <person name="Godinez A."/>
            <person name="Nagaraj S."/>
            <person name="Vyas G."/>
            <person name="Aluvathingal J."/>
            <person name="Nadendla S."/>
            <person name="Geyer C."/>
            <person name="Nandy P."/>
            <person name="Hobson J."/>
            <person name="Sichtig H."/>
        </authorList>
    </citation>
    <scope>NUCLEOTIDE SEQUENCE [LARGE SCALE GENOMIC DNA]</scope>
    <source>
        <strain evidence="5 7">FDAARGOS_185</strain>
    </source>
</reference>
<sequence length="102" mass="10999">MTISNSFETFAKEATEYQKAFNEMIHSWGEISVLDDKTQHLSYLAVLAATGKTSGLPFHVMLAKKAGASREEIISAIMVGLPAVGNEVINALPAALEAFDKN</sequence>
<protein>
    <submittedName>
        <fullName evidence="4">Carboxymuconolactone decarboxylase family protein</fullName>
    </submittedName>
</protein>
<comment type="caution">
    <text evidence="4">The sequence shown here is derived from an EMBL/GenBank/DDBJ whole genome shotgun (WGS) entry which is preliminary data.</text>
</comment>
<dbReference type="EMBL" id="PDXQ01000002">
    <property type="protein sequence ID" value="TRZ29337.1"/>
    <property type="molecule type" value="Genomic_DNA"/>
</dbReference>
<feature type="domain" description="Carboxymuconolactone decarboxylase-like" evidence="1">
    <location>
        <begin position="16"/>
        <end position="95"/>
    </location>
</feature>
<dbReference type="PANTHER" id="PTHR33930">
    <property type="entry name" value="ALKYL HYDROPEROXIDE REDUCTASE AHPD"/>
    <property type="match status" value="1"/>
</dbReference>
<dbReference type="EMBL" id="JARPWH010000017">
    <property type="protein sequence ID" value="MDT2402086.1"/>
    <property type="molecule type" value="Genomic_DNA"/>
</dbReference>
<dbReference type="GeneID" id="69571093"/>
<evidence type="ECO:0000313" key="8">
    <source>
        <dbReference type="Proteomes" id="UP001264335"/>
    </source>
</evidence>
<proteinExistence type="predicted"/>
<dbReference type="Proteomes" id="UP000316316">
    <property type="component" value="Unassembled WGS sequence"/>
</dbReference>
<dbReference type="EMBL" id="JARPWY010000005">
    <property type="protein sequence ID" value="MDT2513188.1"/>
    <property type="molecule type" value="Genomic_DNA"/>
</dbReference>
<dbReference type="Gene3D" id="1.20.1290.10">
    <property type="entry name" value="AhpD-like"/>
    <property type="match status" value="1"/>
</dbReference>
<reference evidence="2 8" key="3">
    <citation type="submission" date="2023-03" db="EMBL/GenBank/DDBJ databases">
        <authorList>
            <person name="Shen W."/>
            <person name="Cai J."/>
        </authorList>
    </citation>
    <scope>NUCLEOTIDE SEQUENCE</scope>
    <source>
        <strain evidence="2">P33-2</strain>
        <strain evidence="3 8">Y2</strain>
    </source>
</reference>
<name>A0A2N8PRD9_ENTAV</name>
<evidence type="ECO:0000313" key="5">
    <source>
        <dbReference type="EMBL" id="TRZ29337.1"/>
    </source>
</evidence>
<evidence type="ECO:0000313" key="6">
    <source>
        <dbReference type="Proteomes" id="UP000288388"/>
    </source>
</evidence>
<dbReference type="EMBL" id="RYZS01000002">
    <property type="protein sequence ID" value="RVU92792.1"/>
    <property type="molecule type" value="Genomic_DNA"/>
</dbReference>
<accession>A0A2N8PRD9</accession>
<dbReference type="Proteomes" id="UP001264335">
    <property type="component" value="Unassembled WGS sequence"/>
</dbReference>
<dbReference type="RefSeq" id="WP_016178161.1">
    <property type="nucleotide sequence ID" value="NZ_CAAKNX010000118.1"/>
</dbReference>
<dbReference type="GO" id="GO:0051920">
    <property type="term" value="F:peroxiredoxin activity"/>
    <property type="evidence" value="ECO:0007669"/>
    <property type="project" value="InterPro"/>
</dbReference>
<dbReference type="Proteomes" id="UP000288388">
    <property type="component" value="Unassembled WGS sequence"/>
</dbReference>
<dbReference type="InterPro" id="IPR029032">
    <property type="entry name" value="AhpD-like"/>
</dbReference>
<dbReference type="InterPro" id="IPR003779">
    <property type="entry name" value="CMD-like"/>
</dbReference>
<evidence type="ECO:0000313" key="4">
    <source>
        <dbReference type="EMBL" id="RVU92792.1"/>
    </source>
</evidence>
<dbReference type="PANTHER" id="PTHR33930:SF2">
    <property type="entry name" value="BLR3452 PROTEIN"/>
    <property type="match status" value="1"/>
</dbReference>
<reference evidence="4 6" key="2">
    <citation type="submission" date="2018-12" db="EMBL/GenBank/DDBJ databases">
        <title>A novel vanA-carrying plasmid in a clinical isolate of Enterococcus avium.</title>
        <authorList>
            <person name="Bernasconi O.J."/>
            <person name="Luzzaro F."/>
            <person name="Endimiani A."/>
        </authorList>
    </citation>
    <scope>NUCLEOTIDE SEQUENCE [LARGE SCALE GENOMIC DNA]</scope>
    <source>
        <strain evidence="4 6">LC0559/18</strain>
    </source>
</reference>
<evidence type="ECO:0000259" key="1">
    <source>
        <dbReference type="Pfam" id="PF02627"/>
    </source>
</evidence>
<evidence type="ECO:0000313" key="3">
    <source>
        <dbReference type="EMBL" id="MDT2513188.1"/>
    </source>
</evidence>
<gene>
    <name evidence="5" type="ORF">AUF17_21915</name>
    <name evidence="4" type="ORF">EK398_20125</name>
    <name evidence="2" type="ORF">P7D43_06870</name>
    <name evidence="3" type="ORF">P7D79_02960</name>
</gene>
<evidence type="ECO:0000313" key="2">
    <source>
        <dbReference type="EMBL" id="MDT2402086.1"/>
    </source>
</evidence>
<dbReference type="AlphaFoldDB" id="A0A2N8PRD9"/>
<organism evidence="4 6">
    <name type="scientific">Enterococcus avium</name>
    <name type="common">Streptococcus avium</name>
    <dbReference type="NCBI Taxonomy" id="33945"/>
    <lineage>
        <taxon>Bacteria</taxon>
        <taxon>Bacillati</taxon>
        <taxon>Bacillota</taxon>
        <taxon>Bacilli</taxon>
        <taxon>Lactobacillales</taxon>
        <taxon>Enterococcaceae</taxon>
        <taxon>Enterococcus</taxon>
    </lineage>
</organism>
<evidence type="ECO:0000313" key="7">
    <source>
        <dbReference type="Proteomes" id="UP000316316"/>
    </source>
</evidence>
<dbReference type="Proteomes" id="UP001260773">
    <property type="component" value="Unassembled WGS sequence"/>
</dbReference>
<dbReference type="Pfam" id="PF02627">
    <property type="entry name" value="CMD"/>
    <property type="match status" value="1"/>
</dbReference>
<dbReference type="SUPFAM" id="SSF69118">
    <property type="entry name" value="AhpD-like"/>
    <property type="match status" value="1"/>
</dbReference>